<gene>
    <name evidence="1" type="ORF">ASPCAL02298</name>
</gene>
<proteinExistence type="predicted"/>
<dbReference type="AlphaFoldDB" id="A0A0U5CMF4"/>
<evidence type="ECO:0000313" key="1">
    <source>
        <dbReference type="EMBL" id="CEN59857.1"/>
    </source>
</evidence>
<name>A0A0U5CMF4_ASPCI</name>
<keyword evidence="2" id="KW-1185">Reference proteome</keyword>
<dbReference type="EMBL" id="CDMC01000002">
    <property type="protein sequence ID" value="CEN59857.1"/>
    <property type="molecule type" value="Genomic_DNA"/>
</dbReference>
<sequence>MCIRHLKALKDAVKNSIAARRDSIRTSLVTKPSPEEDKNASVRVIETLIPLLLAHAGPYVADTSPGAIQGLARREYEKFRLSVDPLDLSRDPGTSKFFFQMSRLEIEQLPEGPISDRVQNNMETMRDVIDHGTPFFREQGSPMRGHVQILECYFRHTIILPRIGPKNQRAKLAFFTGWKMLLGYSPRCSRPSPIRPDWACTNGWTCNDSRFPHFKATMWTDANAVEQEPLRAEVATILGIMAERHRAEELRAHTIIPVLLVSFVGPRHARILLAHFDGERLKIEMSKLLPITTDDNTNMDTLIRWWAAKVNRTATTTEPLKHAVENLPHSTSNKCPD</sequence>
<dbReference type="STRING" id="454130.A0A0U5CMF4"/>
<organism evidence="1 2">
    <name type="scientific">Aspergillus calidoustus</name>
    <dbReference type="NCBI Taxonomy" id="454130"/>
    <lineage>
        <taxon>Eukaryota</taxon>
        <taxon>Fungi</taxon>
        <taxon>Dikarya</taxon>
        <taxon>Ascomycota</taxon>
        <taxon>Pezizomycotina</taxon>
        <taxon>Eurotiomycetes</taxon>
        <taxon>Eurotiomycetidae</taxon>
        <taxon>Eurotiales</taxon>
        <taxon>Aspergillaceae</taxon>
        <taxon>Aspergillus</taxon>
        <taxon>Aspergillus subgen. Nidulantes</taxon>
    </lineage>
</organism>
<evidence type="ECO:0000313" key="2">
    <source>
        <dbReference type="Proteomes" id="UP000054771"/>
    </source>
</evidence>
<reference evidence="2" key="1">
    <citation type="journal article" date="2016" name="Genome Announc.">
        <title>Draft genome sequences of fungus Aspergillus calidoustus.</title>
        <authorList>
            <person name="Horn F."/>
            <person name="Linde J."/>
            <person name="Mattern D.J."/>
            <person name="Walther G."/>
            <person name="Guthke R."/>
            <person name="Scherlach K."/>
            <person name="Martin K."/>
            <person name="Brakhage A.A."/>
            <person name="Petzke L."/>
            <person name="Valiante V."/>
        </authorList>
    </citation>
    <scope>NUCLEOTIDE SEQUENCE [LARGE SCALE GENOMIC DNA]</scope>
    <source>
        <strain evidence="2">SF006504</strain>
    </source>
</reference>
<protein>
    <submittedName>
        <fullName evidence="1">Uncharacterized protein</fullName>
    </submittedName>
</protein>
<dbReference type="OrthoDB" id="4453902at2759"/>
<accession>A0A0U5CMF4</accession>
<dbReference type="Proteomes" id="UP000054771">
    <property type="component" value="Unassembled WGS sequence"/>
</dbReference>